<comment type="caution">
    <text evidence="1">The sequence shown here is derived from an EMBL/GenBank/DDBJ whole genome shotgun (WGS) entry which is preliminary data.</text>
</comment>
<keyword evidence="2" id="KW-1185">Reference proteome</keyword>
<evidence type="ECO:0000313" key="1">
    <source>
        <dbReference type="EMBL" id="MBB5429320.1"/>
    </source>
</evidence>
<organism evidence="1 2">
    <name type="scientific">Paraburkholderia atlantica</name>
    <dbReference type="NCBI Taxonomy" id="2654982"/>
    <lineage>
        <taxon>Bacteria</taxon>
        <taxon>Pseudomonadati</taxon>
        <taxon>Pseudomonadota</taxon>
        <taxon>Betaproteobacteria</taxon>
        <taxon>Burkholderiales</taxon>
        <taxon>Burkholderiaceae</taxon>
        <taxon>Paraburkholderia</taxon>
    </lineage>
</organism>
<reference evidence="1 2" key="1">
    <citation type="submission" date="2020-08" db="EMBL/GenBank/DDBJ databases">
        <title>Genomic Encyclopedia of Type Strains, Phase IV (KMG-V): Genome sequencing to study the core and pangenomes of soil and plant-associated prokaryotes.</title>
        <authorList>
            <person name="Whitman W."/>
        </authorList>
    </citation>
    <scope>NUCLEOTIDE SEQUENCE [LARGE SCALE GENOMIC DNA]</scope>
    <source>
        <strain evidence="1 2">JPY158</strain>
    </source>
</reference>
<accession>A0A7W8QFH8</accession>
<protein>
    <submittedName>
        <fullName evidence="1">Uncharacterized protein</fullName>
    </submittedName>
</protein>
<proteinExistence type="predicted"/>
<dbReference type="Proteomes" id="UP000592780">
    <property type="component" value="Unassembled WGS sequence"/>
</dbReference>
<sequence length="74" mass="8504">MTAVIQVFEQFALRVLMRPLGRREYSFVEPMKKLSVGRGIDVRRDCPAKRGGYSPLLIKRSGNNELESIPRNRV</sequence>
<name>A0A7W8QFH8_PARAM</name>
<gene>
    <name evidence="1" type="ORF">HDG40_007517</name>
</gene>
<dbReference type="EMBL" id="JACHDD010000023">
    <property type="protein sequence ID" value="MBB5429320.1"/>
    <property type="molecule type" value="Genomic_DNA"/>
</dbReference>
<dbReference type="AlphaFoldDB" id="A0A7W8QFH8"/>
<evidence type="ECO:0000313" key="2">
    <source>
        <dbReference type="Proteomes" id="UP000592780"/>
    </source>
</evidence>